<evidence type="ECO:0000256" key="2">
    <source>
        <dbReference type="ARBA" id="ARBA00009773"/>
    </source>
</evidence>
<feature type="transmembrane region" description="Helical" evidence="6">
    <location>
        <begin position="53"/>
        <end position="72"/>
    </location>
</feature>
<dbReference type="EMBL" id="JAHCVJ010000001">
    <property type="protein sequence ID" value="MBT0662869.1"/>
    <property type="molecule type" value="Genomic_DNA"/>
</dbReference>
<evidence type="ECO:0000256" key="5">
    <source>
        <dbReference type="ARBA" id="ARBA00023136"/>
    </source>
</evidence>
<feature type="transmembrane region" description="Helical" evidence="6">
    <location>
        <begin position="268"/>
        <end position="285"/>
    </location>
</feature>
<reference evidence="7 8" key="1">
    <citation type="submission" date="2021-05" db="EMBL/GenBank/DDBJ databases">
        <title>The draft genome of Geobacter pelophilus DSM 12255.</title>
        <authorList>
            <person name="Xu Z."/>
            <person name="Masuda Y."/>
            <person name="Itoh H."/>
            <person name="Senoo K."/>
        </authorList>
    </citation>
    <scope>NUCLEOTIDE SEQUENCE [LARGE SCALE GENOMIC DNA]</scope>
    <source>
        <strain evidence="7 8">DSM 12255</strain>
    </source>
</reference>
<evidence type="ECO:0000313" key="8">
    <source>
        <dbReference type="Proteomes" id="UP000811899"/>
    </source>
</evidence>
<keyword evidence="4 6" id="KW-1133">Transmembrane helix</keyword>
<proteinExistence type="inferred from homology"/>
<name>A0AAW4KW21_9BACT</name>
<dbReference type="InterPro" id="IPR002549">
    <property type="entry name" value="AI-2E-like"/>
</dbReference>
<evidence type="ECO:0000256" key="1">
    <source>
        <dbReference type="ARBA" id="ARBA00004141"/>
    </source>
</evidence>
<dbReference type="PROSITE" id="PS51257">
    <property type="entry name" value="PROKAR_LIPOPROTEIN"/>
    <property type="match status" value="1"/>
</dbReference>
<keyword evidence="5 6" id="KW-0472">Membrane</keyword>
<keyword evidence="3 6" id="KW-0812">Transmembrane</keyword>
<gene>
    <name evidence="7" type="ORF">KI809_01020</name>
</gene>
<feature type="transmembrane region" description="Helical" evidence="6">
    <location>
        <begin position="205"/>
        <end position="228"/>
    </location>
</feature>
<dbReference type="PANTHER" id="PTHR21716:SF4">
    <property type="entry name" value="TRANSMEMBRANE PROTEIN 245"/>
    <property type="match status" value="1"/>
</dbReference>
<evidence type="ECO:0000256" key="6">
    <source>
        <dbReference type="SAM" id="Phobius"/>
    </source>
</evidence>
<keyword evidence="8" id="KW-1185">Reference proteome</keyword>
<protein>
    <submittedName>
        <fullName evidence="7">AI-2E family transporter</fullName>
    </submittedName>
</protein>
<evidence type="ECO:0000256" key="4">
    <source>
        <dbReference type="ARBA" id="ARBA00022989"/>
    </source>
</evidence>
<feature type="transmembrane region" description="Helical" evidence="6">
    <location>
        <begin position="234"/>
        <end position="256"/>
    </location>
</feature>
<dbReference type="AlphaFoldDB" id="A0AAW4KW21"/>
<dbReference type="PANTHER" id="PTHR21716">
    <property type="entry name" value="TRANSMEMBRANE PROTEIN"/>
    <property type="match status" value="1"/>
</dbReference>
<dbReference type="RefSeq" id="WP_214169662.1">
    <property type="nucleotide sequence ID" value="NZ_JAHCVJ010000001.1"/>
</dbReference>
<feature type="transmembrane region" description="Helical" evidence="6">
    <location>
        <begin position="305"/>
        <end position="329"/>
    </location>
</feature>
<feature type="transmembrane region" description="Helical" evidence="6">
    <location>
        <begin position="6"/>
        <end position="33"/>
    </location>
</feature>
<dbReference type="Proteomes" id="UP000811899">
    <property type="component" value="Unassembled WGS sequence"/>
</dbReference>
<dbReference type="GO" id="GO:0016020">
    <property type="term" value="C:membrane"/>
    <property type="evidence" value="ECO:0007669"/>
    <property type="project" value="UniProtKB-SubCell"/>
</dbReference>
<accession>A0AAW4KW21</accession>
<sequence length="351" mass="36756">MQKYFGILGILTVAGLACWVLLPFLAPFIWALVIYQVLTPIRRRLSGYLSRTLAAAAMVVIVTLAGVVPLTLVSGQLVYEASAAIQSIQGKSFNKITVASVQKKLDSLPLPAGIRKLTNRYRIDEEALAAHAATAGERVLQWLAVAATSIAKGAGTFIFGVVAFLFILFFLCRDGSQWHRQLSQVVPPEFGFDSLSSRMSSGAAAIFYGVAGTCLLQGTVGGIAFALLGLPSPFLAGALMTICALIPAIGTALVWVPAAIWLMVSGSVTKGVILVAFGAGVIGLMDNVTRPMLARLGGSELSVFTITLGAVGGIAAFGLTGIIIGPLAIEAFSWLLEHLAGCRVDNSSCDQ</sequence>
<comment type="similarity">
    <text evidence="2">Belongs to the autoinducer-2 exporter (AI-2E) (TC 2.A.86) family.</text>
</comment>
<evidence type="ECO:0000313" key="7">
    <source>
        <dbReference type="EMBL" id="MBT0662869.1"/>
    </source>
</evidence>
<feature type="transmembrane region" description="Helical" evidence="6">
    <location>
        <begin position="150"/>
        <end position="172"/>
    </location>
</feature>
<comment type="subcellular location">
    <subcellularLocation>
        <location evidence="1">Membrane</location>
        <topology evidence="1">Multi-pass membrane protein</topology>
    </subcellularLocation>
</comment>
<organism evidence="7 8">
    <name type="scientific">Geoanaerobacter pelophilus</name>
    <dbReference type="NCBI Taxonomy" id="60036"/>
    <lineage>
        <taxon>Bacteria</taxon>
        <taxon>Pseudomonadati</taxon>
        <taxon>Thermodesulfobacteriota</taxon>
        <taxon>Desulfuromonadia</taxon>
        <taxon>Geobacterales</taxon>
        <taxon>Geobacteraceae</taxon>
        <taxon>Geoanaerobacter</taxon>
    </lineage>
</organism>
<evidence type="ECO:0000256" key="3">
    <source>
        <dbReference type="ARBA" id="ARBA00022692"/>
    </source>
</evidence>
<comment type="caution">
    <text evidence="7">The sequence shown here is derived from an EMBL/GenBank/DDBJ whole genome shotgun (WGS) entry which is preliminary data.</text>
</comment>
<dbReference type="Pfam" id="PF01594">
    <property type="entry name" value="AI-2E_transport"/>
    <property type="match status" value="1"/>
</dbReference>